<evidence type="ECO:0000256" key="2">
    <source>
        <dbReference type="ARBA" id="ARBA00022801"/>
    </source>
</evidence>
<evidence type="ECO:0000256" key="5">
    <source>
        <dbReference type="ARBA" id="ARBA00023235"/>
    </source>
</evidence>
<keyword evidence="4 10" id="KW-0067">ATP-binding</keyword>
<dbReference type="PANTHER" id="PTHR11070:SF2">
    <property type="entry name" value="ATP-DEPENDENT DNA HELICASE SRS2"/>
    <property type="match status" value="1"/>
</dbReference>
<dbReference type="EMBL" id="AP024238">
    <property type="protein sequence ID" value="BCO27520.1"/>
    <property type="molecule type" value="Genomic_DNA"/>
</dbReference>
<keyword evidence="5" id="KW-0413">Isomerase</keyword>
<evidence type="ECO:0000256" key="10">
    <source>
        <dbReference type="PROSITE-ProRule" id="PRU00560"/>
    </source>
</evidence>
<accession>A0ABN6D663</accession>
<keyword evidence="1 10" id="KW-0547">Nucleotide-binding</keyword>
<feature type="domain" description="UvrD-like helicase ATP-binding" evidence="11">
    <location>
        <begin position="21"/>
        <end position="327"/>
    </location>
</feature>
<keyword evidence="14" id="KW-1185">Reference proteome</keyword>
<evidence type="ECO:0000256" key="1">
    <source>
        <dbReference type="ARBA" id="ARBA00022741"/>
    </source>
</evidence>
<dbReference type="Proteomes" id="UP000824366">
    <property type="component" value="Chromosome"/>
</dbReference>
<dbReference type="InterPro" id="IPR014017">
    <property type="entry name" value="DNA_helicase_UvrD-like_C"/>
</dbReference>
<sequence>MNQPSSADKSKAVAHFNPKTIKPTDEQQAIQISPARVVLVEANAGAAKTTVLALRMAEAWTRRTRPEQILALTYTDAACQALKAALKKLGLPAVVIHQFRIQTFEAFCTQVLRELEDRAAPVYTEADQLSPVLWQAVERVADDPGERWPDHFLMPTPGDYGMVDVFVQQSEYLKGTMLDVLERNDQPVTPDYAETIGIEYTQLRIYLAFEKIRMADPQRPLFRGATDATYDLAHLLFEDGEVSTCHSWPSHVKVVVVDEMHDMNRAMFSVLQKVLTTNRCFFCGVGDVDQVIHKANGADARFMRDELAELSTHAIVRYPLTHSFRFNTSVARLAGKVANKRYASKAPYPSQVRFSPYNSVEACAAQVLADAEAFRAQHKSKTASCAILLRHPHQSVQIENALIEDGMPYETLGFKSYVLRPEVLFVRGLLAVATDDLRSVTEVKTREEVMRALLFFSGSSIVVDGREHESQQDLLASAIRSVTDNPLFLTSFFENQVLRNAPASIQKRLLAAVDIIRKPSGPDMLSALLKALHIQTLLGDALVSQRRRLEAESNLRWLSHMAERFDSPAHLFQSLNATEQKQQKQKASKAEPLLLASIASVKGLEFDAVLLPYLAQGEFPDPTADMAEEFNTLYVGLTRVRKELTIYPSTTSPSLFMKSLGLTEAEGDAALADIRKE</sequence>
<organism evidence="13 14">
    <name type="scientific">Rhodoferax lithotrophicus</name>
    <dbReference type="NCBI Taxonomy" id="2798804"/>
    <lineage>
        <taxon>Bacteria</taxon>
        <taxon>Pseudomonadati</taxon>
        <taxon>Pseudomonadota</taxon>
        <taxon>Betaproteobacteria</taxon>
        <taxon>Burkholderiales</taxon>
        <taxon>Comamonadaceae</taxon>
        <taxon>Rhodoferax</taxon>
    </lineage>
</organism>
<evidence type="ECO:0000256" key="6">
    <source>
        <dbReference type="ARBA" id="ARBA00034617"/>
    </source>
</evidence>
<gene>
    <name evidence="13" type="ORF">MIZ03_2408</name>
</gene>
<keyword evidence="2 10" id="KW-0378">Hydrolase</keyword>
<dbReference type="PROSITE" id="PS51198">
    <property type="entry name" value="UVRD_HELICASE_ATP_BIND"/>
    <property type="match status" value="1"/>
</dbReference>
<evidence type="ECO:0000313" key="14">
    <source>
        <dbReference type="Proteomes" id="UP000824366"/>
    </source>
</evidence>
<dbReference type="PROSITE" id="PS51217">
    <property type="entry name" value="UVRD_HELICASE_CTER"/>
    <property type="match status" value="1"/>
</dbReference>
<comment type="catalytic activity">
    <reaction evidence="9">
        <text>ATP + H2O = ADP + phosphate + H(+)</text>
        <dbReference type="Rhea" id="RHEA:13065"/>
        <dbReference type="ChEBI" id="CHEBI:15377"/>
        <dbReference type="ChEBI" id="CHEBI:15378"/>
        <dbReference type="ChEBI" id="CHEBI:30616"/>
        <dbReference type="ChEBI" id="CHEBI:43474"/>
        <dbReference type="ChEBI" id="CHEBI:456216"/>
        <dbReference type="EC" id="5.6.2.4"/>
    </reaction>
</comment>
<dbReference type="Pfam" id="PF13361">
    <property type="entry name" value="UvrD_C"/>
    <property type="match status" value="1"/>
</dbReference>
<dbReference type="EC" id="5.6.2.4" evidence="7"/>
<dbReference type="Gene3D" id="3.40.50.300">
    <property type="entry name" value="P-loop containing nucleotide triphosphate hydrolases"/>
    <property type="match status" value="3"/>
</dbReference>
<evidence type="ECO:0000259" key="11">
    <source>
        <dbReference type="PROSITE" id="PS51198"/>
    </source>
</evidence>
<dbReference type="InterPro" id="IPR027417">
    <property type="entry name" value="P-loop_NTPase"/>
</dbReference>
<dbReference type="RefSeq" id="WP_223912612.1">
    <property type="nucleotide sequence ID" value="NZ_AP024238.1"/>
</dbReference>
<dbReference type="SUPFAM" id="SSF52540">
    <property type="entry name" value="P-loop containing nucleoside triphosphate hydrolases"/>
    <property type="match status" value="1"/>
</dbReference>
<evidence type="ECO:0000313" key="13">
    <source>
        <dbReference type="EMBL" id="BCO27520.1"/>
    </source>
</evidence>
<dbReference type="GO" id="GO:0004386">
    <property type="term" value="F:helicase activity"/>
    <property type="evidence" value="ECO:0007669"/>
    <property type="project" value="UniProtKB-KW"/>
</dbReference>
<name>A0ABN6D663_9BURK</name>
<evidence type="ECO:0000256" key="3">
    <source>
        <dbReference type="ARBA" id="ARBA00022806"/>
    </source>
</evidence>
<dbReference type="InterPro" id="IPR000212">
    <property type="entry name" value="DNA_helicase_UvrD/REP"/>
</dbReference>
<evidence type="ECO:0000256" key="8">
    <source>
        <dbReference type="ARBA" id="ARBA00034923"/>
    </source>
</evidence>
<dbReference type="Pfam" id="PF00580">
    <property type="entry name" value="UvrD-helicase"/>
    <property type="match status" value="1"/>
</dbReference>
<dbReference type="Gene3D" id="1.10.486.10">
    <property type="entry name" value="PCRA, domain 4"/>
    <property type="match status" value="1"/>
</dbReference>
<comment type="catalytic activity">
    <reaction evidence="6">
        <text>Couples ATP hydrolysis with the unwinding of duplex DNA by translocating in the 3'-5' direction.</text>
        <dbReference type="EC" id="5.6.2.4"/>
    </reaction>
</comment>
<feature type="binding site" evidence="10">
    <location>
        <begin position="42"/>
        <end position="49"/>
    </location>
    <ligand>
        <name>ATP</name>
        <dbReference type="ChEBI" id="CHEBI:30616"/>
    </ligand>
</feature>
<dbReference type="InterPro" id="IPR014016">
    <property type="entry name" value="UvrD-like_ATP-bd"/>
</dbReference>
<protein>
    <recommendedName>
        <fullName evidence="7">DNA 3'-5' helicase</fullName>
        <ecNumber evidence="7">5.6.2.4</ecNumber>
    </recommendedName>
    <alternativeName>
        <fullName evidence="8">DNA 3'-5' helicase II</fullName>
    </alternativeName>
</protein>
<evidence type="ECO:0000256" key="4">
    <source>
        <dbReference type="ARBA" id="ARBA00022840"/>
    </source>
</evidence>
<keyword evidence="3 10" id="KW-0347">Helicase</keyword>
<reference evidence="13 14" key="1">
    <citation type="journal article" date="2021" name="Microbiol. Spectr.">
        <title>A Single Bacterium Capable of Oxidation and Reduction of Iron at Circumneutral pH.</title>
        <authorList>
            <person name="Kato S."/>
            <person name="Ohkuma M."/>
        </authorList>
    </citation>
    <scope>NUCLEOTIDE SEQUENCE [LARGE SCALE GENOMIC DNA]</scope>
    <source>
        <strain evidence="13 14">MIZ03</strain>
    </source>
</reference>
<proteinExistence type="predicted"/>
<evidence type="ECO:0000256" key="7">
    <source>
        <dbReference type="ARBA" id="ARBA00034808"/>
    </source>
</evidence>
<evidence type="ECO:0000259" key="12">
    <source>
        <dbReference type="PROSITE" id="PS51217"/>
    </source>
</evidence>
<evidence type="ECO:0000256" key="9">
    <source>
        <dbReference type="ARBA" id="ARBA00048988"/>
    </source>
</evidence>
<feature type="domain" description="UvrD-like helicase C-terminal" evidence="12">
    <location>
        <begin position="321"/>
        <end position="603"/>
    </location>
</feature>
<dbReference type="PANTHER" id="PTHR11070">
    <property type="entry name" value="UVRD / RECB / PCRA DNA HELICASE FAMILY MEMBER"/>
    <property type="match status" value="1"/>
</dbReference>